<name>A0AAJ1IF56_9SPIO</name>
<reference evidence="2 3" key="1">
    <citation type="submission" date="2022-12" db="EMBL/GenBank/DDBJ databases">
        <title>Metagenome assembled genome from gulf of manar.</title>
        <authorList>
            <person name="Kohli P."/>
            <person name="Pk S."/>
            <person name="Venkata Ramana C."/>
            <person name="Sasikala C."/>
        </authorList>
    </citation>
    <scope>NUCLEOTIDE SEQUENCE [LARGE SCALE GENOMIC DNA]</scope>
    <source>
        <strain evidence="2">JB008</strain>
    </source>
</reference>
<evidence type="ECO:0000259" key="1">
    <source>
        <dbReference type="PROSITE" id="PS51502"/>
    </source>
</evidence>
<protein>
    <submittedName>
        <fullName evidence="2">Dabb family protein</fullName>
    </submittedName>
</protein>
<dbReference type="InterPro" id="IPR011008">
    <property type="entry name" value="Dimeric_a/b-barrel"/>
</dbReference>
<dbReference type="InterPro" id="IPR013097">
    <property type="entry name" value="Dabb"/>
</dbReference>
<gene>
    <name evidence="2" type="ORF">PQJ61_15325</name>
</gene>
<evidence type="ECO:0000313" key="3">
    <source>
        <dbReference type="Proteomes" id="UP001221217"/>
    </source>
</evidence>
<dbReference type="PROSITE" id="PS51502">
    <property type="entry name" value="S_R_A_B_BARREL"/>
    <property type="match status" value="1"/>
</dbReference>
<proteinExistence type="predicted"/>
<dbReference type="PANTHER" id="PTHR37832">
    <property type="entry name" value="BLL2683 PROTEIN"/>
    <property type="match status" value="1"/>
</dbReference>
<dbReference type="SUPFAM" id="SSF54909">
    <property type="entry name" value="Dimeric alpha+beta barrel"/>
    <property type="match status" value="1"/>
</dbReference>
<evidence type="ECO:0000313" key="2">
    <source>
        <dbReference type="EMBL" id="MDC7228134.1"/>
    </source>
</evidence>
<dbReference type="PANTHER" id="PTHR37832:SF1">
    <property type="entry name" value="STRESS-RESPONSE A_B BARREL DOMAIN-CONTAINING PROTEIN"/>
    <property type="match status" value="1"/>
</dbReference>
<organism evidence="2 3">
    <name type="scientific">Candidatus Thalassospirochaeta sargassi</name>
    <dbReference type="NCBI Taxonomy" id="3119039"/>
    <lineage>
        <taxon>Bacteria</taxon>
        <taxon>Pseudomonadati</taxon>
        <taxon>Spirochaetota</taxon>
        <taxon>Spirochaetia</taxon>
        <taxon>Spirochaetales</taxon>
        <taxon>Spirochaetaceae</taxon>
        <taxon>Candidatus Thalassospirochaeta</taxon>
    </lineage>
</organism>
<dbReference type="Proteomes" id="UP001221217">
    <property type="component" value="Unassembled WGS sequence"/>
</dbReference>
<sequence length="73" mass="8132">MIKHIVMWKLKEQTEDGTMAENAATIKEKLEALSGEIPELKKVEVGIGIDLPGSTWDVVLYTEFESQAALDEI</sequence>
<dbReference type="Gene3D" id="3.30.70.100">
    <property type="match status" value="1"/>
</dbReference>
<comment type="caution">
    <text evidence="2">The sequence shown here is derived from an EMBL/GenBank/DDBJ whole genome shotgun (WGS) entry which is preliminary data.</text>
</comment>
<dbReference type="EMBL" id="JAQQAL010000041">
    <property type="protein sequence ID" value="MDC7228134.1"/>
    <property type="molecule type" value="Genomic_DNA"/>
</dbReference>
<dbReference type="SMART" id="SM00886">
    <property type="entry name" value="Dabb"/>
    <property type="match status" value="1"/>
</dbReference>
<dbReference type="AlphaFoldDB" id="A0AAJ1IF56"/>
<feature type="domain" description="Stress-response A/B barrel" evidence="1">
    <location>
        <begin position="2"/>
        <end position="73"/>
    </location>
</feature>
<accession>A0AAJ1IF56</accession>
<dbReference type="Pfam" id="PF07876">
    <property type="entry name" value="Dabb"/>
    <property type="match status" value="1"/>
</dbReference>